<dbReference type="EMBL" id="VIEB01000723">
    <property type="protein sequence ID" value="TQD82410.1"/>
    <property type="molecule type" value="Genomic_DNA"/>
</dbReference>
<proteinExistence type="predicted"/>
<dbReference type="Proteomes" id="UP000315295">
    <property type="component" value="Unassembled WGS sequence"/>
</dbReference>
<name>A0A540L7I4_MALBA</name>
<comment type="caution">
    <text evidence="1">The sequence shown here is derived from an EMBL/GenBank/DDBJ whole genome shotgun (WGS) entry which is preliminary data.</text>
</comment>
<sequence>MPLAEDDDGDEASGFAELGAGSEVFYGGEVVSAKDSEFGVGEGRREAAGIERRRWWLESN</sequence>
<protein>
    <submittedName>
        <fullName evidence="1">Uncharacterized protein</fullName>
    </submittedName>
</protein>
<accession>A0A540L7I4</accession>
<evidence type="ECO:0000313" key="2">
    <source>
        <dbReference type="Proteomes" id="UP000315295"/>
    </source>
</evidence>
<reference evidence="1 2" key="1">
    <citation type="journal article" date="2019" name="G3 (Bethesda)">
        <title>Sequencing of a Wild Apple (Malus baccata) Genome Unravels the Differences Between Cultivated and Wild Apple Species Regarding Disease Resistance and Cold Tolerance.</title>
        <authorList>
            <person name="Chen X."/>
        </authorList>
    </citation>
    <scope>NUCLEOTIDE SEQUENCE [LARGE SCALE GENOMIC DNA]</scope>
    <source>
        <strain evidence="2">cv. Shandingzi</strain>
        <tissue evidence="1">Leaves</tissue>
    </source>
</reference>
<organism evidence="1 2">
    <name type="scientific">Malus baccata</name>
    <name type="common">Siberian crab apple</name>
    <name type="synonym">Pyrus baccata</name>
    <dbReference type="NCBI Taxonomy" id="106549"/>
    <lineage>
        <taxon>Eukaryota</taxon>
        <taxon>Viridiplantae</taxon>
        <taxon>Streptophyta</taxon>
        <taxon>Embryophyta</taxon>
        <taxon>Tracheophyta</taxon>
        <taxon>Spermatophyta</taxon>
        <taxon>Magnoliopsida</taxon>
        <taxon>eudicotyledons</taxon>
        <taxon>Gunneridae</taxon>
        <taxon>Pentapetalae</taxon>
        <taxon>rosids</taxon>
        <taxon>fabids</taxon>
        <taxon>Rosales</taxon>
        <taxon>Rosaceae</taxon>
        <taxon>Amygdaloideae</taxon>
        <taxon>Maleae</taxon>
        <taxon>Malus</taxon>
    </lineage>
</organism>
<gene>
    <name evidence="1" type="ORF">C1H46_032052</name>
</gene>
<keyword evidence="2" id="KW-1185">Reference proteome</keyword>
<dbReference type="AlphaFoldDB" id="A0A540L7I4"/>
<evidence type="ECO:0000313" key="1">
    <source>
        <dbReference type="EMBL" id="TQD82410.1"/>
    </source>
</evidence>